<feature type="domain" description="DNA-directed DNA polymerase family A palm" evidence="4">
    <location>
        <begin position="368"/>
        <end position="621"/>
    </location>
</feature>
<evidence type="ECO:0000256" key="3">
    <source>
        <dbReference type="ARBA" id="ARBA00049244"/>
    </source>
</evidence>
<dbReference type="PANTHER" id="PTHR10133">
    <property type="entry name" value="DNA POLYMERASE I"/>
    <property type="match status" value="1"/>
</dbReference>
<dbReference type="GO" id="GO:0003677">
    <property type="term" value="F:DNA binding"/>
    <property type="evidence" value="ECO:0007669"/>
    <property type="project" value="InterPro"/>
</dbReference>
<dbReference type="SUPFAM" id="SSF56672">
    <property type="entry name" value="DNA/RNA polymerases"/>
    <property type="match status" value="1"/>
</dbReference>
<accession>A0A163YE67</accession>
<evidence type="ECO:0000256" key="2">
    <source>
        <dbReference type="ARBA" id="ARBA00022705"/>
    </source>
</evidence>
<organism evidence="5 6">
    <name type="scientific">Paenibacillus elgii</name>
    <dbReference type="NCBI Taxonomy" id="189691"/>
    <lineage>
        <taxon>Bacteria</taxon>
        <taxon>Bacillati</taxon>
        <taxon>Bacillota</taxon>
        <taxon>Bacilli</taxon>
        <taxon>Bacillales</taxon>
        <taxon>Paenibacillaceae</taxon>
        <taxon>Paenibacillus</taxon>
    </lineage>
</organism>
<dbReference type="GO" id="GO:0006302">
    <property type="term" value="P:double-strand break repair"/>
    <property type="evidence" value="ECO:0007669"/>
    <property type="project" value="TreeGrafter"/>
</dbReference>
<proteinExistence type="predicted"/>
<dbReference type="InterPro" id="IPR002298">
    <property type="entry name" value="DNA_polymerase_A"/>
</dbReference>
<keyword evidence="2" id="KW-0235">DNA replication</keyword>
<dbReference type="InterPro" id="IPR043502">
    <property type="entry name" value="DNA/RNA_pol_sf"/>
</dbReference>
<keyword evidence="6" id="KW-1185">Reference proteome</keyword>
<dbReference type="PANTHER" id="PTHR10133:SF27">
    <property type="entry name" value="DNA POLYMERASE NU"/>
    <property type="match status" value="1"/>
</dbReference>
<dbReference type="Gene3D" id="1.10.150.20">
    <property type="entry name" value="5' to 3' exonuclease, C-terminal subdomain"/>
    <property type="match status" value="1"/>
</dbReference>
<evidence type="ECO:0000256" key="1">
    <source>
        <dbReference type="ARBA" id="ARBA00012417"/>
    </source>
</evidence>
<protein>
    <recommendedName>
        <fullName evidence="1">DNA-directed DNA polymerase</fullName>
        <ecNumber evidence="1">2.7.7.7</ecNumber>
    </recommendedName>
</protein>
<dbReference type="RefSeq" id="WP_063181937.1">
    <property type="nucleotide sequence ID" value="NZ_LQRA01000052.1"/>
</dbReference>
<dbReference type="OrthoDB" id="9764911at2"/>
<evidence type="ECO:0000313" key="6">
    <source>
        <dbReference type="Proteomes" id="UP000076563"/>
    </source>
</evidence>
<dbReference type="Pfam" id="PF00476">
    <property type="entry name" value="DNA_pol_A"/>
    <property type="match status" value="1"/>
</dbReference>
<dbReference type="AlphaFoldDB" id="A0A163YE67"/>
<dbReference type="EC" id="2.7.7.7" evidence="1"/>
<dbReference type="EMBL" id="LQRA01000052">
    <property type="protein sequence ID" value="KZE79288.1"/>
    <property type="molecule type" value="Genomic_DNA"/>
</dbReference>
<reference evidence="6" key="1">
    <citation type="submission" date="2016-01" db="EMBL/GenBank/DDBJ databases">
        <title>Draft genome of Chromobacterium sp. F49.</title>
        <authorList>
            <person name="Hong K.W."/>
        </authorList>
    </citation>
    <scope>NUCLEOTIDE SEQUENCE [LARGE SCALE GENOMIC DNA]</scope>
    <source>
        <strain evidence="6">M63</strain>
    </source>
</reference>
<dbReference type="Gene3D" id="3.30.70.370">
    <property type="match status" value="1"/>
</dbReference>
<comment type="caution">
    <text evidence="5">The sequence shown here is derived from an EMBL/GenBank/DDBJ whole genome shotgun (WGS) entry which is preliminary data.</text>
</comment>
<sequence length="655" mass="74080">MHHLNIDIETFSSIDLKKAGLYRYVQSPDFQILLFAYSFNNDPVRIIDQAQGELIPTYVVQALADPFVIKHAYNAAFEWYSLNKFFLSPIEQWRCTMMHGLYCGYTAGLGPTGEAMGLPQDKRKLGIGSSLIRTFCTPTKPSKANGMRTRTLPHHEPEKWRLFKEYCVGDVVAEKEILRRLYAFPVPEQEQRLWELDQRINARGLACDLRMVDGALAVDEQVTGELRQEAITLTGLDNPKSVQQLTKWLEEETGEEVENLQKGTVSKLIGKLDEGKARRVLEIRQELSKTSTKKYAAMREVICSDGRVRGLLQFYGANRTGRWAGRLVQIHNLPKNFLSALEYARTLVVDRNVDMLKFVYGNVPDTLSQLIRTAFVAPDGRVLLVADFSAIEARVLSWVAGEHWRLEVFKSHGKIYEASASQMFGVPLDRIVKGNPEYDLRALGKIAELALGYQGAVGALTSMDHKGELDEEKKPEIVTRWRNANRRIVDLWYSMEAAALEVMQTGQPVGVRGLIFARQSHYDTGQDFFTITLPSGRKLYYAKPFLQQNDFGKPALHYWGMDQTTKKWTVLSTYGGKLVENCVQAIARDCLAVSLVRLEQAGYETVLHVHDEVGIEARDAAELDRVLEIMAQPISWAPGLPLKADGFATQFYMKD</sequence>
<dbReference type="GO" id="GO:0003887">
    <property type="term" value="F:DNA-directed DNA polymerase activity"/>
    <property type="evidence" value="ECO:0007669"/>
    <property type="project" value="UniProtKB-EC"/>
</dbReference>
<name>A0A163YE67_9BACL</name>
<comment type="catalytic activity">
    <reaction evidence="3">
        <text>DNA(n) + a 2'-deoxyribonucleoside 5'-triphosphate = DNA(n+1) + diphosphate</text>
        <dbReference type="Rhea" id="RHEA:22508"/>
        <dbReference type="Rhea" id="RHEA-COMP:17339"/>
        <dbReference type="Rhea" id="RHEA-COMP:17340"/>
        <dbReference type="ChEBI" id="CHEBI:33019"/>
        <dbReference type="ChEBI" id="CHEBI:61560"/>
        <dbReference type="ChEBI" id="CHEBI:173112"/>
        <dbReference type="EC" id="2.7.7.7"/>
    </reaction>
</comment>
<gene>
    <name evidence="5" type="ORF">AV654_17610</name>
</gene>
<dbReference type="Proteomes" id="UP000076563">
    <property type="component" value="Unassembled WGS sequence"/>
</dbReference>
<dbReference type="SMART" id="SM00482">
    <property type="entry name" value="POLAc"/>
    <property type="match status" value="1"/>
</dbReference>
<evidence type="ECO:0000259" key="4">
    <source>
        <dbReference type="SMART" id="SM00482"/>
    </source>
</evidence>
<dbReference type="InterPro" id="IPR001098">
    <property type="entry name" value="DNA-dir_DNA_pol_A_palm_dom"/>
</dbReference>
<dbReference type="GO" id="GO:0006261">
    <property type="term" value="P:DNA-templated DNA replication"/>
    <property type="evidence" value="ECO:0007669"/>
    <property type="project" value="InterPro"/>
</dbReference>
<evidence type="ECO:0000313" key="5">
    <source>
        <dbReference type="EMBL" id="KZE79288.1"/>
    </source>
</evidence>